<feature type="compositionally biased region" description="Acidic residues" evidence="2">
    <location>
        <begin position="598"/>
        <end position="608"/>
    </location>
</feature>
<keyword evidence="1" id="KW-0175">Coiled coil</keyword>
<evidence type="ECO:0000256" key="1">
    <source>
        <dbReference type="SAM" id="Coils"/>
    </source>
</evidence>
<keyword evidence="4" id="KW-1185">Reference proteome</keyword>
<feature type="compositionally biased region" description="Polar residues" evidence="2">
    <location>
        <begin position="561"/>
        <end position="570"/>
    </location>
</feature>
<dbReference type="EMBL" id="JAUEPR010000183">
    <property type="protein sequence ID" value="KAK0460311.1"/>
    <property type="molecule type" value="Genomic_DNA"/>
</dbReference>
<comment type="caution">
    <text evidence="3">The sequence shown here is derived from an EMBL/GenBank/DDBJ whole genome shotgun (WGS) entry which is preliminary data.</text>
</comment>
<dbReference type="AlphaFoldDB" id="A0AA39KFN3"/>
<name>A0AA39KFN3_9AGAR</name>
<protein>
    <submittedName>
        <fullName evidence="3">Uncharacterized protein</fullName>
    </submittedName>
</protein>
<reference evidence="3" key="1">
    <citation type="submission" date="2023-06" db="EMBL/GenBank/DDBJ databases">
        <authorList>
            <consortium name="Lawrence Berkeley National Laboratory"/>
            <person name="Ahrendt S."/>
            <person name="Sahu N."/>
            <person name="Indic B."/>
            <person name="Wong-Bajracharya J."/>
            <person name="Merenyi Z."/>
            <person name="Ke H.-M."/>
            <person name="Monk M."/>
            <person name="Kocsube S."/>
            <person name="Drula E."/>
            <person name="Lipzen A."/>
            <person name="Balint B."/>
            <person name="Henrissat B."/>
            <person name="Andreopoulos B."/>
            <person name="Martin F.M."/>
            <person name="Harder C.B."/>
            <person name="Rigling D."/>
            <person name="Ford K.L."/>
            <person name="Foster G.D."/>
            <person name="Pangilinan J."/>
            <person name="Papanicolaou A."/>
            <person name="Barry K."/>
            <person name="LaButti K."/>
            <person name="Viragh M."/>
            <person name="Koriabine M."/>
            <person name="Yan M."/>
            <person name="Riley R."/>
            <person name="Champramary S."/>
            <person name="Plett K.L."/>
            <person name="Tsai I.J."/>
            <person name="Slot J."/>
            <person name="Sipos G."/>
            <person name="Plett J."/>
            <person name="Nagy L.G."/>
            <person name="Grigoriev I.V."/>
        </authorList>
    </citation>
    <scope>NUCLEOTIDE SEQUENCE</scope>
    <source>
        <strain evidence="3">ICMP 16352</strain>
    </source>
</reference>
<feature type="coiled-coil region" evidence="1">
    <location>
        <begin position="222"/>
        <end position="253"/>
    </location>
</feature>
<evidence type="ECO:0000313" key="3">
    <source>
        <dbReference type="EMBL" id="KAK0460311.1"/>
    </source>
</evidence>
<dbReference type="Proteomes" id="UP001175227">
    <property type="component" value="Unassembled WGS sequence"/>
</dbReference>
<evidence type="ECO:0000313" key="4">
    <source>
        <dbReference type="Proteomes" id="UP001175227"/>
    </source>
</evidence>
<organism evidence="3 4">
    <name type="scientific">Armillaria novae-zelandiae</name>
    <dbReference type="NCBI Taxonomy" id="153914"/>
    <lineage>
        <taxon>Eukaryota</taxon>
        <taxon>Fungi</taxon>
        <taxon>Dikarya</taxon>
        <taxon>Basidiomycota</taxon>
        <taxon>Agaricomycotina</taxon>
        <taxon>Agaricomycetes</taxon>
        <taxon>Agaricomycetidae</taxon>
        <taxon>Agaricales</taxon>
        <taxon>Marasmiineae</taxon>
        <taxon>Physalacriaceae</taxon>
        <taxon>Armillaria</taxon>
    </lineage>
</organism>
<proteinExistence type="predicted"/>
<feature type="compositionally biased region" description="Pro residues" evidence="2">
    <location>
        <begin position="389"/>
        <end position="406"/>
    </location>
</feature>
<gene>
    <name evidence="3" type="ORF">IW261DRAFT_1429097</name>
</gene>
<evidence type="ECO:0000256" key="2">
    <source>
        <dbReference type="SAM" id="MobiDB-lite"/>
    </source>
</evidence>
<feature type="region of interest" description="Disordered" evidence="2">
    <location>
        <begin position="379"/>
        <end position="406"/>
    </location>
</feature>
<accession>A0AA39KFN3</accession>
<feature type="region of interest" description="Disordered" evidence="2">
    <location>
        <begin position="554"/>
        <end position="620"/>
    </location>
</feature>
<sequence>MVILSTGSSVQQEKTVVAIERTSNNWNFFSVRWSMTLLTKIMPTGKSFCGISRRGYCRYITKKMALAGWCTPEQSAWFTGQLVKFHIACLENTVGQFLAAAVEDFMKRWPIPECAETIASNSPEDIAKWAVQDLHYQKWKEACLVAAATASSKSLTNSPKKTKVVYTLRPQRRLRAVQIYSRCYYKERVRPAVKKAIRQSANPLSHGQKLTIINKITHDTFQSESEEIKAEVLDALEQLREEQAKAAQKGEQTPEDYLDAIDATPALLKRFLGDLAVQTGWWFSVIAGGPDPADGGNIHTGSFHVGMDGHKRHFEDEYVHHSIDPKDSTSRRTNFKDAVIVPYGRFLKTLFSPEVRAQRACNLADLKAFNETFHEAEPEAMPGTSGLIPMPPSPPSPPSPPLPSCRPPSTLVAAISPTLSTPRPVLTSLSLHPSTPTPTNADTSNSNLLLISHPELFFPPSGSGRENGGDEFDPKLFWQDATFGQEYFAMGATERDRLVYDDVLGRVVLDHEGESFPLPGAMDADGDVDLVNPPEPAFQLPRLPSSDQEYINEDETDAADSPSSTMTRGSFLTDVDGELTPVQMVNDNLQKRHHEAVEGDEAWVDDGGGEDHERRMSKRT</sequence>